<protein>
    <submittedName>
        <fullName evidence="1">Uncharacterized protein</fullName>
    </submittedName>
</protein>
<evidence type="ECO:0000313" key="2">
    <source>
        <dbReference type="Proteomes" id="UP000076722"/>
    </source>
</evidence>
<sequence length="346" mass="39445">MSLISIGEPPVPQLHPFLSHSPSPYCSHCPTFKTLGIHVQPDETPVLKRAELKLSLLAKVSIRDSWEPEAPRLLQKIQEMMGVDYDFDVDWKAFIDSTEPDQKGLRQNPAPIVLGYFTYFVDHLTKLVNEGDDPIAVETFNSLISKKKIRLALDPECDSYSGCSIKDGIWEINYRPGVVDQAIFKTSKSTLPLIARRAIRDQWEKRSGEVTKRIRDQLNGFDVKLVADYEAIWAGIVADPNFDEGRVRQISRGFGDYLYDYFYGFSCRLEDRFHKDELMTETFAEACSQREIAFEIVRDLEKEIPEEGRLSINGCLFEHGRFKLVTTGQHFGYNTHDAGDLVASIL</sequence>
<dbReference type="EMBL" id="KV419403">
    <property type="protein sequence ID" value="KZS94906.1"/>
    <property type="molecule type" value="Genomic_DNA"/>
</dbReference>
<reference evidence="1 2" key="1">
    <citation type="journal article" date="2016" name="Mol. Biol. Evol.">
        <title>Comparative Genomics of Early-Diverging Mushroom-Forming Fungi Provides Insights into the Origins of Lignocellulose Decay Capabilities.</title>
        <authorList>
            <person name="Nagy L.G."/>
            <person name="Riley R."/>
            <person name="Tritt A."/>
            <person name="Adam C."/>
            <person name="Daum C."/>
            <person name="Floudas D."/>
            <person name="Sun H."/>
            <person name="Yadav J.S."/>
            <person name="Pangilinan J."/>
            <person name="Larsson K.H."/>
            <person name="Matsuura K."/>
            <person name="Barry K."/>
            <person name="Labutti K."/>
            <person name="Kuo R."/>
            <person name="Ohm R.A."/>
            <person name="Bhattacharya S.S."/>
            <person name="Shirouzu T."/>
            <person name="Yoshinaga Y."/>
            <person name="Martin F.M."/>
            <person name="Grigoriev I.V."/>
            <person name="Hibbett D.S."/>
        </authorList>
    </citation>
    <scope>NUCLEOTIDE SEQUENCE [LARGE SCALE GENOMIC DNA]</scope>
    <source>
        <strain evidence="1 2">HHB9708</strain>
    </source>
</reference>
<dbReference type="AlphaFoldDB" id="A0A164WBG5"/>
<organism evidence="1 2">
    <name type="scientific">Sistotremastrum niveocremeum HHB9708</name>
    <dbReference type="NCBI Taxonomy" id="1314777"/>
    <lineage>
        <taxon>Eukaryota</taxon>
        <taxon>Fungi</taxon>
        <taxon>Dikarya</taxon>
        <taxon>Basidiomycota</taxon>
        <taxon>Agaricomycotina</taxon>
        <taxon>Agaricomycetes</taxon>
        <taxon>Sistotremastrales</taxon>
        <taxon>Sistotremastraceae</taxon>
        <taxon>Sertulicium</taxon>
        <taxon>Sertulicium niveocremeum</taxon>
    </lineage>
</organism>
<name>A0A164WBG5_9AGAM</name>
<dbReference type="OrthoDB" id="2364174at2759"/>
<gene>
    <name evidence="1" type="ORF">SISNIDRAFT_484426</name>
</gene>
<evidence type="ECO:0000313" key="1">
    <source>
        <dbReference type="EMBL" id="KZS94906.1"/>
    </source>
</evidence>
<dbReference type="Proteomes" id="UP000076722">
    <property type="component" value="Unassembled WGS sequence"/>
</dbReference>
<proteinExistence type="predicted"/>
<accession>A0A164WBG5</accession>
<keyword evidence="2" id="KW-1185">Reference proteome</keyword>